<dbReference type="RefSeq" id="WP_092546068.1">
    <property type="nucleotide sequence ID" value="NZ_BOMJ01000015.1"/>
</dbReference>
<sequence length="207" mass="22565">MGDVTAAWIRIENWLRQHSPGGLAALAFPADEARIAAAGVELPAELAESLRRHDGLTRWNNLLPWGAPLAVAEIVEHYEIRMEIAEDVDGFTAHQPGAEPWWHERWIPFADAGMGLQIVDGRDGRVGLAPTSNPADFADGWPSLSDYLHAVVESLETGTPIGEWHPYLTVAGDLWWDLADRTELDGQPLRPVQPTQATAGLDGGSLV</sequence>
<dbReference type="EMBL" id="LT629758">
    <property type="protein sequence ID" value="SDT48676.1"/>
    <property type="molecule type" value="Genomic_DNA"/>
</dbReference>
<dbReference type="InterPro" id="IPR018958">
    <property type="entry name" value="Knr4/Smi1-like_dom"/>
</dbReference>
<evidence type="ECO:0000313" key="4">
    <source>
        <dbReference type="Proteomes" id="UP000198688"/>
    </source>
</evidence>
<dbReference type="STRING" id="113562.SAMN04489716_4050"/>
<feature type="domain" description="Knr4/Smi1-like" evidence="2">
    <location>
        <begin position="38"/>
        <end position="148"/>
    </location>
</feature>
<dbReference type="Proteomes" id="UP000198688">
    <property type="component" value="Chromosome I"/>
</dbReference>
<evidence type="ECO:0000313" key="3">
    <source>
        <dbReference type="EMBL" id="SDT48676.1"/>
    </source>
</evidence>
<dbReference type="OrthoDB" id="4759758at2"/>
<dbReference type="Pfam" id="PF09346">
    <property type="entry name" value="SMI1_KNR4"/>
    <property type="match status" value="1"/>
</dbReference>
<protein>
    <recommendedName>
        <fullName evidence="2">Knr4/Smi1-like domain-containing protein</fullName>
    </recommendedName>
</protein>
<accession>A0A1H2AT11</accession>
<feature type="region of interest" description="Disordered" evidence="1">
    <location>
        <begin position="185"/>
        <end position="207"/>
    </location>
</feature>
<organism evidence="3 4">
    <name type="scientific">Actinoplanes derwentensis</name>
    <dbReference type="NCBI Taxonomy" id="113562"/>
    <lineage>
        <taxon>Bacteria</taxon>
        <taxon>Bacillati</taxon>
        <taxon>Actinomycetota</taxon>
        <taxon>Actinomycetes</taxon>
        <taxon>Micromonosporales</taxon>
        <taxon>Micromonosporaceae</taxon>
        <taxon>Actinoplanes</taxon>
    </lineage>
</organism>
<dbReference type="AlphaFoldDB" id="A0A1H2AT11"/>
<evidence type="ECO:0000259" key="2">
    <source>
        <dbReference type="Pfam" id="PF09346"/>
    </source>
</evidence>
<keyword evidence="4" id="KW-1185">Reference proteome</keyword>
<reference evidence="3 4" key="1">
    <citation type="submission" date="2016-10" db="EMBL/GenBank/DDBJ databases">
        <authorList>
            <person name="de Groot N.N."/>
        </authorList>
    </citation>
    <scope>NUCLEOTIDE SEQUENCE [LARGE SCALE GENOMIC DNA]</scope>
    <source>
        <strain evidence="3 4">DSM 43941</strain>
    </source>
</reference>
<proteinExistence type="predicted"/>
<gene>
    <name evidence="3" type="ORF">SAMN04489716_4050</name>
</gene>
<evidence type="ECO:0000256" key="1">
    <source>
        <dbReference type="SAM" id="MobiDB-lite"/>
    </source>
</evidence>
<name>A0A1H2AT11_9ACTN</name>